<comment type="caution">
    <text evidence="2">The sequence shown here is derived from an EMBL/GenBank/DDBJ whole genome shotgun (WGS) entry which is preliminary data.</text>
</comment>
<name>A0A9P3URE2_LYOSH</name>
<proteinExistence type="predicted"/>
<organism evidence="2 3">
    <name type="scientific">Lyophyllum shimeji</name>
    <name type="common">Hon-shimeji</name>
    <name type="synonym">Tricholoma shimeji</name>
    <dbReference type="NCBI Taxonomy" id="47721"/>
    <lineage>
        <taxon>Eukaryota</taxon>
        <taxon>Fungi</taxon>
        <taxon>Dikarya</taxon>
        <taxon>Basidiomycota</taxon>
        <taxon>Agaricomycotina</taxon>
        <taxon>Agaricomycetes</taxon>
        <taxon>Agaricomycetidae</taxon>
        <taxon>Agaricales</taxon>
        <taxon>Tricholomatineae</taxon>
        <taxon>Lyophyllaceae</taxon>
        <taxon>Lyophyllum</taxon>
    </lineage>
</organism>
<evidence type="ECO:0000313" key="3">
    <source>
        <dbReference type="Proteomes" id="UP001063166"/>
    </source>
</evidence>
<sequence length="283" mass="30453">MPPKPITIMRPHDPPKATFLENQAQMTPAKLDLVWDNWLSQAEVASPSPYSGTVHSPSNCSLASSLYENSAPQAPWKSSKKPASGQGRRWGIFASKKAVQDHSATTSTPAANEDSRRTVIHKKSKLLKKKTNTTKSTPDLKDLALGPDQLAEVNAYYAPLPDLRSAHVPAVPQTPRTPIAVITPALSPSTLSRRPTPVHELVAESVDSAVYFTVDPAWDTSKGNIADVYLLPFPATATRASGTDLKHPVEAAYNPVITQSSSTPRAAARVAAGDNETSFLFLE</sequence>
<protein>
    <submittedName>
        <fullName evidence="2">Uncharacterized protein</fullName>
    </submittedName>
</protein>
<accession>A0A9P3URE2</accession>
<reference evidence="2" key="1">
    <citation type="submission" date="2022-07" db="EMBL/GenBank/DDBJ databases">
        <title>The genome of Lyophyllum shimeji provides insight into the initial evolution of ectomycorrhizal fungal genome.</title>
        <authorList>
            <person name="Kobayashi Y."/>
            <person name="Shibata T."/>
            <person name="Hirakawa H."/>
            <person name="Shigenobu S."/>
            <person name="Nishiyama T."/>
            <person name="Yamada A."/>
            <person name="Hasebe M."/>
            <person name="Kawaguchi M."/>
        </authorList>
    </citation>
    <scope>NUCLEOTIDE SEQUENCE</scope>
    <source>
        <strain evidence="2">AT787</strain>
    </source>
</reference>
<dbReference type="AlphaFoldDB" id="A0A9P3URE2"/>
<evidence type="ECO:0000256" key="1">
    <source>
        <dbReference type="SAM" id="MobiDB-lite"/>
    </source>
</evidence>
<dbReference type="Proteomes" id="UP001063166">
    <property type="component" value="Unassembled WGS sequence"/>
</dbReference>
<keyword evidence="3" id="KW-1185">Reference proteome</keyword>
<dbReference type="EMBL" id="BRPK01000008">
    <property type="protein sequence ID" value="GLB40136.1"/>
    <property type="molecule type" value="Genomic_DNA"/>
</dbReference>
<feature type="region of interest" description="Disordered" evidence="1">
    <location>
        <begin position="97"/>
        <end position="117"/>
    </location>
</feature>
<gene>
    <name evidence="2" type="ORF">LshimejAT787_0800070</name>
</gene>
<evidence type="ECO:0000313" key="2">
    <source>
        <dbReference type="EMBL" id="GLB40136.1"/>
    </source>
</evidence>
<dbReference type="OrthoDB" id="3058704at2759"/>